<organism evidence="3 4">
    <name type="scientific">Cupriavidus pauculus</name>
    <dbReference type="NCBI Taxonomy" id="82633"/>
    <lineage>
        <taxon>Bacteria</taxon>
        <taxon>Pseudomonadati</taxon>
        <taxon>Pseudomonadota</taxon>
        <taxon>Betaproteobacteria</taxon>
        <taxon>Burkholderiales</taxon>
        <taxon>Burkholderiaceae</taxon>
        <taxon>Cupriavidus</taxon>
    </lineage>
</organism>
<dbReference type="OrthoDB" id="8908002at2"/>
<evidence type="ECO:0000259" key="2">
    <source>
        <dbReference type="Pfam" id="PF05144"/>
    </source>
</evidence>
<reference evidence="3 4" key="1">
    <citation type="submission" date="2019-09" db="EMBL/GenBank/DDBJ databases">
        <title>FDA dAtabase for Regulatory Grade micrObial Sequences (FDA-ARGOS): Supporting development and validation of Infectious Disease Dx tests.</title>
        <authorList>
            <person name="Sciortino C."/>
            <person name="Tallon L."/>
            <person name="Sadzewicz L."/>
            <person name="Vavikolanu K."/>
            <person name="Mehta A."/>
            <person name="Aluvathingal J."/>
            <person name="Nadendla S."/>
            <person name="Nandy P."/>
            <person name="Geyer C."/>
            <person name="Yan Y."/>
            <person name="Sichtig H."/>
        </authorList>
    </citation>
    <scope>NUCLEOTIDE SEQUENCE [LARGE SCALE GENOMIC DNA]</scope>
    <source>
        <strain evidence="3 4">FDAARGOS_664</strain>
    </source>
</reference>
<evidence type="ECO:0000313" key="4">
    <source>
        <dbReference type="Proteomes" id="UP000322822"/>
    </source>
</evidence>
<name>A0A5P2H373_9BURK</name>
<feature type="compositionally biased region" description="Basic and acidic residues" evidence="1">
    <location>
        <begin position="30"/>
        <end position="42"/>
    </location>
</feature>
<protein>
    <recommendedName>
        <fullName evidence="2">Replication-associated protein G2P N-terminal domain-containing protein</fullName>
    </recommendedName>
</protein>
<evidence type="ECO:0000313" key="3">
    <source>
        <dbReference type="EMBL" id="QET02547.1"/>
    </source>
</evidence>
<dbReference type="AlphaFoldDB" id="A0A5P2H373"/>
<dbReference type="GO" id="GO:0006260">
    <property type="term" value="P:DNA replication"/>
    <property type="evidence" value="ECO:0007669"/>
    <property type="project" value="InterPro"/>
</dbReference>
<feature type="domain" description="Replication-associated protein G2P N-terminal" evidence="2">
    <location>
        <begin position="11"/>
        <end position="226"/>
    </location>
</feature>
<feature type="region of interest" description="Disordered" evidence="1">
    <location>
        <begin position="28"/>
        <end position="54"/>
    </location>
</feature>
<evidence type="ECO:0000256" key="1">
    <source>
        <dbReference type="SAM" id="MobiDB-lite"/>
    </source>
</evidence>
<dbReference type="EMBL" id="CP044065">
    <property type="protein sequence ID" value="QET02547.1"/>
    <property type="molecule type" value="Genomic_DNA"/>
</dbReference>
<dbReference type="Pfam" id="PF05144">
    <property type="entry name" value="Phage_CRI"/>
    <property type="match status" value="1"/>
</dbReference>
<feature type="compositionally biased region" description="Polar residues" evidence="1">
    <location>
        <begin position="43"/>
        <end position="53"/>
    </location>
</feature>
<sequence>MNPTKIEDCIMLDTVGLAVDGIDATLPTHVRTENGEETRSTDHGNMSSSSGRRTLSVKHVKSKNRLLVEGSCAAHLQEHNIVASNDMIMTAFSMLRAVKDWHGLNIPLKRAREFARGEDITVTRVDIPVMLRVPRGMSVGAVVNGLACAGIRCGINVALYHDESFYYDQSSQTAAPKGYDKAAEIDQRRKKLVLPESQAAETLGELASSNVRLEAVFRQKYFASHAWFAGQTVTPRHLSPPMLAAMLLDLLKKYDLRGSLRARLRQEELWQIPQPYRGTVAFWQNGGDMLPYFDYNGRALRRHRRFLWEKYSINIDGLPPGEIEVPVQIGDILAPDNFVAVPDAIRCDPKLFHSLNMRDEWNELCDRAGIRKGLGRVYVDPYEEPWLPHELGEQSL</sequence>
<gene>
    <name evidence="3" type="ORF">FOB72_11205</name>
</gene>
<dbReference type="InterPro" id="IPR022686">
    <property type="entry name" value="G2P_N"/>
</dbReference>
<proteinExistence type="predicted"/>
<accession>A0A5P2H373</accession>
<dbReference type="Proteomes" id="UP000322822">
    <property type="component" value="Chromosome 1"/>
</dbReference>